<comment type="caution">
    <text evidence="9">The sequence shown here is derived from an EMBL/GenBank/DDBJ whole genome shotgun (WGS) entry which is preliminary data.</text>
</comment>
<dbReference type="HAMAP" id="MF_01008">
    <property type="entry name" value="MraZ"/>
    <property type="match status" value="1"/>
</dbReference>
<evidence type="ECO:0000313" key="9">
    <source>
        <dbReference type="EMBL" id="OGC62811.1"/>
    </source>
</evidence>
<feature type="domain" description="SpoVT-AbrB" evidence="8">
    <location>
        <begin position="7"/>
        <end position="50"/>
    </location>
</feature>
<dbReference type="PANTHER" id="PTHR34701">
    <property type="entry name" value="TRANSCRIPTIONAL REGULATOR MRAZ"/>
    <property type="match status" value="1"/>
</dbReference>
<comment type="subcellular location">
    <subcellularLocation>
        <location evidence="7">Cytoplasm</location>
        <location evidence="7">Nucleoid</location>
    </subcellularLocation>
</comment>
<dbReference type="InterPro" id="IPR003444">
    <property type="entry name" value="MraZ"/>
</dbReference>
<evidence type="ECO:0000256" key="3">
    <source>
        <dbReference type="ARBA" id="ARBA00022737"/>
    </source>
</evidence>
<organism evidence="9 10">
    <name type="scientific">candidate division WWE3 bacterium RIFOXYA2_FULL_46_9</name>
    <dbReference type="NCBI Taxonomy" id="1802636"/>
    <lineage>
        <taxon>Bacteria</taxon>
        <taxon>Katanobacteria</taxon>
    </lineage>
</organism>
<dbReference type="PANTHER" id="PTHR34701:SF1">
    <property type="entry name" value="TRANSCRIPTIONAL REGULATOR MRAZ"/>
    <property type="match status" value="1"/>
</dbReference>
<proteinExistence type="inferred from homology"/>
<dbReference type="InterPro" id="IPR035642">
    <property type="entry name" value="MraZ_N"/>
</dbReference>
<evidence type="ECO:0000256" key="2">
    <source>
        <dbReference type="ARBA" id="ARBA00022490"/>
    </source>
</evidence>
<dbReference type="NCBIfam" id="TIGR00242">
    <property type="entry name" value="division/cell wall cluster transcriptional repressor MraZ"/>
    <property type="match status" value="1"/>
</dbReference>
<accession>A0A1F4W075</accession>
<keyword evidence="5 7" id="KW-0238">DNA-binding</keyword>
<dbReference type="GO" id="GO:0003700">
    <property type="term" value="F:DNA-binding transcription factor activity"/>
    <property type="evidence" value="ECO:0007669"/>
    <property type="project" value="UniProtKB-UniRule"/>
</dbReference>
<evidence type="ECO:0000256" key="1">
    <source>
        <dbReference type="ARBA" id="ARBA00013860"/>
    </source>
</evidence>
<name>A0A1F4W075_UNCKA</name>
<evidence type="ECO:0000256" key="4">
    <source>
        <dbReference type="ARBA" id="ARBA00023015"/>
    </source>
</evidence>
<dbReference type="Proteomes" id="UP000176614">
    <property type="component" value="Unassembled WGS sequence"/>
</dbReference>
<keyword evidence="4 7" id="KW-0805">Transcription regulation</keyword>
<protein>
    <recommendedName>
        <fullName evidence="1 7">Transcriptional regulator MraZ</fullName>
    </recommendedName>
</protein>
<dbReference type="InterPro" id="IPR020603">
    <property type="entry name" value="MraZ_dom"/>
</dbReference>
<evidence type="ECO:0000259" key="8">
    <source>
        <dbReference type="PROSITE" id="PS51740"/>
    </source>
</evidence>
<dbReference type="InterPro" id="IPR038619">
    <property type="entry name" value="MraZ_sf"/>
</dbReference>
<feature type="domain" description="SpoVT-AbrB" evidence="8">
    <location>
        <begin position="79"/>
        <end position="122"/>
    </location>
</feature>
<dbReference type="SUPFAM" id="SSF89447">
    <property type="entry name" value="AbrB/MazE/MraZ-like"/>
    <property type="match status" value="1"/>
</dbReference>
<dbReference type="InterPro" id="IPR035644">
    <property type="entry name" value="MraZ_C"/>
</dbReference>
<comment type="subunit">
    <text evidence="7">Forms oligomers.</text>
</comment>
<evidence type="ECO:0000256" key="6">
    <source>
        <dbReference type="ARBA" id="ARBA00023163"/>
    </source>
</evidence>
<dbReference type="PROSITE" id="PS51740">
    <property type="entry name" value="SPOVT_ABRB"/>
    <property type="match status" value="2"/>
</dbReference>
<sequence length="141" mass="16030">MKMFLGEYNPNITEGSRIALPKKLREQIVSDDIVLAKGFEKCVLLYEKQDWAEKVEKQVENLKDQVKRSDLERYLFTSASEASVDSQGRLVIPTPLKEFAGIKSETAVIGVGDHIEIWDKDTWVSHLEEITNGLSQTNSFK</sequence>
<dbReference type="InterPro" id="IPR007159">
    <property type="entry name" value="SpoVT-AbrB_dom"/>
</dbReference>
<evidence type="ECO:0000313" key="10">
    <source>
        <dbReference type="Proteomes" id="UP000176614"/>
    </source>
</evidence>
<evidence type="ECO:0000256" key="7">
    <source>
        <dbReference type="HAMAP-Rule" id="MF_01008"/>
    </source>
</evidence>
<evidence type="ECO:0000256" key="5">
    <source>
        <dbReference type="ARBA" id="ARBA00023125"/>
    </source>
</evidence>
<dbReference type="CDD" id="cd16320">
    <property type="entry name" value="MraZ_N"/>
    <property type="match status" value="1"/>
</dbReference>
<dbReference type="Gene3D" id="3.40.1550.20">
    <property type="entry name" value="Transcriptional regulator MraZ domain"/>
    <property type="match status" value="1"/>
</dbReference>
<dbReference type="AlphaFoldDB" id="A0A1F4W075"/>
<gene>
    <name evidence="7" type="primary">mraZ</name>
    <name evidence="9" type="ORF">A2264_04050</name>
</gene>
<comment type="similarity">
    <text evidence="7">Belongs to the MraZ family.</text>
</comment>
<dbReference type="Pfam" id="PF02381">
    <property type="entry name" value="MraZ"/>
    <property type="match status" value="2"/>
</dbReference>
<reference evidence="9 10" key="1">
    <citation type="journal article" date="2016" name="Nat. Commun.">
        <title>Thousands of microbial genomes shed light on interconnected biogeochemical processes in an aquifer system.</title>
        <authorList>
            <person name="Anantharaman K."/>
            <person name="Brown C.T."/>
            <person name="Hug L.A."/>
            <person name="Sharon I."/>
            <person name="Castelle C.J."/>
            <person name="Probst A.J."/>
            <person name="Thomas B.C."/>
            <person name="Singh A."/>
            <person name="Wilkins M.J."/>
            <person name="Karaoz U."/>
            <person name="Brodie E.L."/>
            <person name="Williams K.H."/>
            <person name="Hubbard S.S."/>
            <person name="Banfield J.F."/>
        </authorList>
    </citation>
    <scope>NUCLEOTIDE SEQUENCE [LARGE SCALE GENOMIC DNA]</scope>
</reference>
<keyword evidence="2 7" id="KW-0963">Cytoplasm</keyword>
<dbReference type="GO" id="GO:0005737">
    <property type="term" value="C:cytoplasm"/>
    <property type="evidence" value="ECO:0007669"/>
    <property type="project" value="UniProtKB-UniRule"/>
</dbReference>
<dbReference type="EMBL" id="MEVT01000012">
    <property type="protein sequence ID" value="OGC62811.1"/>
    <property type="molecule type" value="Genomic_DNA"/>
</dbReference>
<keyword evidence="6 7" id="KW-0804">Transcription</keyword>
<keyword evidence="3" id="KW-0677">Repeat</keyword>
<dbReference type="GO" id="GO:0000976">
    <property type="term" value="F:transcription cis-regulatory region binding"/>
    <property type="evidence" value="ECO:0007669"/>
    <property type="project" value="TreeGrafter"/>
</dbReference>
<dbReference type="GO" id="GO:2000143">
    <property type="term" value="P:negative regulation of DNA-templated transcription initiation"/>
    <property type="evidence" value="ECO:0007669"/>
    <property type="project" value="TreeGrafter"/>
</dbReference>
<dbReference type="CDD" id="cd16321">
    <property type="entry name" value="MraZ_C"/>
    <property type="match status" value="1"/>
</dbReference>
<dbReference type="InterPro" id="IPR037914">
    <property type="entry name" value="SpoVT-AbrB_sf"/>
</dbReference>
<dbReference type="GO" id="GO:0009295">
    <property type="term" value="C:nucleoid"/>
    <property type="evidence" value="ECO:0007669"/>
    <property type="project" value="UniProtKB-SubCell"/>
</dbReference>